<dbReference type="InterPro" id="IPR008867">
    <property type="entry name" value="ThiG"/>
</dbReference>
<evidence type="ECO:0000256" key="7">
    <source>
        <dbReference type="ARBA" id="ARBA00049897"/>
    </source>
</evidence>
<proteinExistence type="predicted"/>
<gene>
    <name evidence="9" type="ORF">NLO413_0600</name>
</gene>
<comment type="function">
    <text evidence="1">Catalyzes the rearrangement of 1-deoxy-D-xylulose 5-phosphate (DXP) to produce the thiazole phosphate moiety of thiamine. Sulfur is provided by the thiocarboxylate moiety of the carrier protein ThiS. In vitro, sulfur can be provided by H(2)S.</text>
</comment>
<dbReference type="PANTHER" id="PTHR34266:SF2">
    <property type="entry name" value="THIAZOLE SYNTHASE"/>
    <property type="match status" value="1"/>
</dbReference>
<evidence type="ECO:0000256" key="5">
    <source>
        <dbReference type="ARBA" id="ARBA00022977"/>
    </source>
</evidence>
<comment type="caution">
    <text evidence="9">The sequence shown here is derived from an EMBL/GenBank/DDBJ whole genome shotgun (WGS) entry which is preliminary data.</text>
</comment>
<reference evidence="9 10" key="1">
    <citation type="submission" date="2015-02" db="EMBL/GenBank/DDBJ databases">
        <title>Genome Sequencing of Rickettsiales.</title>
        <authorList>
            <person name="Daugherty S.C."/>
            <person name="Su Q."/>
            <person name="Abolude K."/>
            <person name="Beier-Sexton M."/>
            <person name="Carlyon J.A."/>
            <person name="Carter R."/>
            <person name="Day N.P."/>
            <person name="Dumler S.J."/>
            <person name="Dyachenko V."/>
            <person name="Godinez A."/>
            <person name="Kurtti T.J."/>
            <person name="Lichay M."/>
            <person name="Mullins K.E."/>
            <person name="Ott S."/>
            <person name="Pappas-Brown V."/>
            <person name="Paris D.H."/>
            <person name="Patel P."/>
            <person name="Richards A.L."/>
            <person name="Sadzewicz L."/>
            <person name="Sears K."/>
            <person name="Seidman D."/>
            <person name="Sengamalay N."/>
            <person name="Stenos J."/>
            <person name="Tallon L.J."/>
            <person name="Vincent G."/>
            <person name="Fraser C.M."/>
            <person name="Munderloh U."/>
            <person name="Dunning-Hotopp J.C."/>
        </authorList>
    </citation>
    <scope>NUCLEOTIDE SEQUENCE [LARGE SCALE GENOMIC DNA]</scope>
    <source>
        <strain evidence="9 10">RAC413</strain>
    </source>
</reference>
<dbReference type="GO" id="GO:0009229">
    <property type="term" value="P:thiamine diphosphate biosynthetic process"/>
    <property type="evidence" value="ECO:0007669"/>
    <property type="project" value="UniProtKB-UniPathway"/>
</dbReference>
<dbReference type="EC" id="2.8.1.10" evidence="3"/>
<dbReference type="Proteomes" id="UP000033562">
    <property type="component" value="Unassembled WGS sequence"/>
</dbReference>
<keyword evidence="10" id="KW-1185">Reference proteome</keyword>
<evidence type="ECO:0000256" key="3">
    <source>
        <dbReference type="ARBA" id="ARBA00011960"/>
    </source>
</evidence>
<evidence type="ECO:0000256" key="1">
    <source>
        <dbReference type="ARBA" id="ARBA00002834"/>
    </source>
</evidence>
<dbReference type="GO" id="GO:1990107">
    <property type="term" value="F:thiazole synthase activity"/>
    <property type="evidence" value="ECO:0007669"/>
    <property type="project" value="UniProtKB-EC"/>
</dbReference>
<dbReference type="Pfam" id="PF05690">
    <property type="entry name" value="ThiG"/>
    <property type="match status" value="1"/>
</dbReference>
<dbReference type="Gene3D" id="3.20.20.70">
    <property type="entry name" value="Aldolase class I"/>
    <property type="match status" value="1"/>
</dbReference>
<dbReference type="PATRIC" id="fig|1359163.3.peg.583"/>
<comment type="pathway">
    <text evidence="2">Cofactor biosynthesis; thiamine diphosphate biosynthesis.</text>
</comment>
<dbReference type="UniPathway" id="UPA00060"/>
<protein>
    <recommendedName>
        <fullName evidence="3">thiazole synthase</fullName>
        <ecNumber evidence="3">2.8.1.10</ecNumber>
    </recommendedName>
</protein>
<evidence type="ECO:0000313" key="10">
    <source>
        <dbReference type="Proteomes" id="UP000033562"/>
    </source>
</evidence>
<keyword evidence="5" id="KW-0784">Thiamine biosynthesis</keyword>
<feature type="domain" description="Thiazole synthase ThiG" evidence="8">
    <location>
        <begin position="13"/>
        <end position="258"/>
    </location>
</feature>
<evidence type="ECO:0000259" key="8">
    <source>
        <dbReference type="Pfam" id="PF05690"/>
    </source>
</evidence>
<dbReference type="InterPro" id="IPR033983">
    <property type="entry name" value="Thiazole_synthase_ThiG"/>
</dbReference>
<dbReference type="PANTHER" id="PTHR34266">
    <property type="entry name" value="THIAZOLE SYNTHASE"/>
    <property type="match status" value="1"/>
</dbReference>
<evidence type="ECO:0000256" key="2">
    <source>
        <dbReference type="ARBA" id="ARBA00004948"/>
    </source>
</evidence>
<dbReference type="AlphaFoldDB" id="A0A0F3NQP8"/>
<comment type="catalytic activity">
    <reaction evidence="7">
        <text>[ThiS sulfur-carrier protein]-C-terminal-Gly-aminoethanethioate + 2-iminoacetate + 1-deoxy-D-xylulose 5-phosphate = [ThiS sulfur-carrier protein]-C-terminal Gly-Gly + 2-[(2R,5Z)-2-carboxy-4-methylthiazol-5(2H)-ylidene]ethyl phosphate + 2 H2O + H(+)</text>
        <dbReference type="Rhea" id="RHEA:26297"/>
        <dbReference type="Rhea" id="RHEA-COMP:12909"/>
        <dbReference type="Rhea" id="RHEA-COMP:19908"/>
        <dbReference type="ChEBI" id="CHEBI:15377"/>
        <dbReference type="ChEBI" id="CHEBI:15378"/>
        <dbReference type="ChEBI" id="CHEBI:57792"/>
        <dbReference type="ChEBI" id="CHEBI:62899"/>
        <dbReference type="ChEBI" id="CHEBI:77846"/>
        <dbReference type="ChEBI" id="CHEBI:90778"/>
        <dbReference type="ChEBI" id="CHEBI:232372"/>
        <dbReference type="EC" id="2.8.1.10"/>
    </reaction>
</comment>
<name>A0A0F3NQP8_9RICK</name>
<accession>A0A0F3NQP8</accession>
<sequence length="271" mass="29724">MTLSKKEGFIWDLYGVKLKSRLLLGSAMYSSPSILSKSIKSSETEVVTVSLSRQMPDKNCGSSFWDIVKNSGCYILPNTAGCHTVKDAVLMAQMAREIFSTEWIKLELIGDDYILHPDVILLCEAAKELINQGFKVFPYCTDDLVVCQKLIDCGCCVLMPGVAPIGSGCGVLNIYNLQLLRGRYKDIRIIVDAGIGRPSDAVKIMETGVDGVLINSAISRALCPESMALAFKYAVESGIIAYNAGIIPKRNFAVQSTPLIDTPFWYTNKEN</sequence>
<organism evidence="9 10">
    <name type="scientific">Candidatus Neoehrlichia procyonis str. RAC413</name>
    <dbReference type="NCBI Taxonomy" id="1359163"/>
    <lineage>
        <taxon>Bacteria</taxon>
        <taxon>Pseudomonadati</taxon>
        <taxon>Pseudomonadota</taxon>
        <taxon>Alphaproteobacteria</taxon>
        <taxon>Rickettsiales</taxon>
        <taxon>Anaplasmataceae</taxon>
        <taxon>Candidatus Neoehrlichia</taxon>
    </lineage>
</organism>
<evidence type="ECO:0000313" key="9">
    <source>
        <dbReference type="EMBL" id="KJV69219.1"/>
    </source>
</evidence>
<keyword evidence="6" id="KW-0704">Schiff base</keyword>
<keyword evidence="4" id="KW-0808">Transferase</keyword>
<dbReference type="InterPro" id="IPR013785">
    <property type="entry name" value="Aldolase_TIM"/>
</dbReference>
<dbReference type="EMBL" id="LANX01000001">
    <property type="protein sequence ID" value="KJV69219.1"/>
    <property type="molecule type" value="Genomic_DNA"/>
</dbReference>
<evidence type="ECO:0000256" key="4">
    <source>
        <dbReference type="ARBA" id="ARBA00022679"/>
    </source>
</evidence>
<dbReference type="CDD" id="cd04728">
    <property type="entry name" value="ThiG"/>
    <property type="match status" value="1"/>
</dbReference>
<dbReference type="STRING" id="1359163.NLO413_0600"/>
<evidence type="ECO:0000256" key="6">
    <source>
        <dbReference type="ARBA" id="ARBA00023270"/>
    </source>
</evidence>
<dbReference type="SUPFAM" id="SSF110399">
    <property type="entry name" value="ThiG-like"/>
    <property type="match status" value="1"/>
</dbReference>